<evidence type="ECO:0000256" key="5">
    <source>
        <dbReference type="SAM" id="Coils"/>
    </source>
</evidence>
<feature type="coiled-coil region" evidence="5">
    <location>
        <begin position="446"/>
        <end position="582"/>
    </location>
</feature>
<evidence type="ECO:0000256" key="1">
    <source>
        <dbReference type="ARBA" id="ARBA00023054"/>
    </source>
</evidence>
<dbReference type="PANTHER" id="PTHR31908">
    <property type="entry name" value="PROTEIN CROWDED NUCLEI 4"/>
    <property type="match status" value="1"/>
</dbReference>
<feature type="compositionally biased region" description="Low complexity" evidence="6">
    <location>
        <begin position="888"/>
        <end position="902"/>
    </location>
</feature>
<dbReference type="GO" id="GO:0006997">
    <property type="term" value="P:nucleus organization"/>
    <property type="evidence" value="ECO:0007669"/>
    <property type="project" value="InterPro"/>
</dbReference>
<feature type="coiled-coil region" evidence="5">
    <location>
        <begin position="174"/>
        <end position="236"/>
    </location>
</feature>
<dbReference type="Proteomes" id="UP000541444">
    <property type="component" value="Unassembled WGS sequence"/>
</dbReference>
<evidence type="ECO:0000256" key="6">
    <source>
        <dbReference type="SAM" id="MobiDB-lite"/>
    </source>
</evidence>
<accession>A0A7J7ML07</accession>
<reference evidence="7 8" key="1">
    <citation type="journal article" date="2020" name="IScience">
        <title>Genome Sequencing of the Endangered Kingdonia uniflora (Circaeasteraceae, Ranunculales) Reveals Potential Mechanisms of Evolutionary Specialization.</title>
        <authorList>
            <person name="Sun Y."/>
            <person name="Deng T."/>
            <person name="Zhang A."/>
            <person name="Moore M.J."/>
            <person name="Landis J.B."/>
            <person name="Lin N."/>
            <person name="Zhang H."/>
            <person name="Zhang X."/>
            <person name="Huang J."/>
            <person name="Zhang X."/>
            <person name="Sun H."/>
            <person name="Wang H."/>
        </authorList>
    </citation>
    <scope>NUCLEOTIDE SEQUENCE [LARGE SCALE GENOMIC DNA]</scope>
    <source>
        <strain evidence="7">TB1705</strain>
        <tissue evidence="7">Leaf</tissue>
    </source>
</reference>
<sequence>MTSPQERLPISLSKVRSPSFRVLESSSTTNARGGSPFSDDAIWARLREAGFDEESIKRRDKASLIAYIAKLEAEIFDYQHHMGLLILERKDWTSKYDQLKASADSAEMKFKLNQAAHLSELAEVKKREEGLKRALGIEKECIANIEKTLHEMRSECAENKIAAEAKMAEACNVSVNAQNKFTEAEAKLNAAESLQTEVSRYNRAAERKLRELEEREDELRRRLISFKSECDAKEKEISIERQTLCDRQNIVQQGQERLLKGQTLLNQREEYIFGKTQELIRLEKELEVSKANIEDELKALNEEKTNLGLNLAVLSTREESLSKKEALLGKREQELHSEHEKLVSREFDEIQSLKAELETTAQMRKAEVEAEMEQKCKIIDNELDAKRRSCELREVDIRQREESVLEREYELEVQSMVLVEKEKDLTGKFKLVEEKNENLHAAEKVVELQKAYLEKEKEEIKNMKLDLQKSMISLENVRNEVEEAQGKLEASKFERKELLDLEMNLKEEIDSIRAQKHELMAEAEELKAEKSKFEAEWEVIDEKRDELRREAQHVYEERKVISQFLKDERHNLKLEKDALRDQFKRDCEALSSEREAFVSKLEQERLEWFSRIHHERDNFVQDIETQKRELENCINKRRDEIESYLMGKEEAFEQEKTKDLQYISSLKEMVAQEREHVASEMKRLEKERVGMILDRDCREKEQDSLKKLVEELQIQEEKLKEQRELLHADREKINAQILLLNNLEDLKTASEDIALSKLHETNIKSTRRLVKRHTNSQSIERDGEPDLLVQRIDSSDFVGSRLLSRQAQDSGSPLSSAPLSWIRRCTDLIFKNSPEKVLINNGEMSQITDFEDAKLLEDKYPLVRTLEYSRHLIPEKGHLAGRKRLNNSSSPYSFESQSSQCDSSKKRKQHIDVGETSLEEMNVNCVVSTTISVEDGNCLTLFNQIPQNPEQVNNLANGNHEE</sequence>
<organism evidence="7 8">
    <name type="scientific">Kingdonia uniflora</name>
    <dbReference type="NCBI Taxonomy" id="39325"/>
    <lineage>
        <taxon>Eukaryota</taxon>
        <taxon>Viridiplantae</taxon>
        <taxon>Streptophyta</taxon>
        <taxon>Embryophyta</taxon>
        <taxon>Tracheophyta</taxon>
        <taxon>Spermatophyta</taxon>
        <taxon>Magnoliopsida</taxon>
        <taxon>Ranunculales</taxon>
        <taxon>Circaeasteraceae</taxon>
        <taxon>Kingdonia</taxon>
    </lineage>
</organism>
<comment type="subcellular location">
    <subcellularLocation>
        <location evidence="3">Nucleus lamina</location>
    </subcellularLocation>
</comment>
<dbReference type="AlphaFoldDB" id="A0A7J7ML07"/>
<dbReference type="OrthoDB" id="673795at2759"/>
<feature type="region of interest" description="Disordered" evidence="6">
    <location>
        <begin position="879"/>
        <end position="908"/>
    </location>
</feature>
<evidence type="ECO:0000256" key="2">
    <source>
        <dbReference type="ARBA" id="ARBA00023242"/>
    </source>
</evidence>
<comment type="similarity">
    <text evidence="4">Belongs to the CRWN family.</text>
</comment>
<feature type="coiled-coil region" evidence="5">
    <location>
        <begin position="279"/>
        <end position="310"/>
    </location>
</feature>
<name>A0A7J7ML07_9MAGN</name>
<proteinExistence type="inferred from homology"/>
<evidence type="ECO:0000256" key="3">
    <source>
        <dbReference type="ARBA" id="ARBA00024186"/>
    </source>
</evidence>
<evidence type="ECO:0000313" key="8">
    <source>
        <dbReference type="Proteomes" id="UP000541444"/>
    </source>
</evidence>
<evidence type="ECO:0000313" key="7">
    <source>
        <dbReference type="EMBL" id="KAF6155517.1"/>
    </source>
</evidence>
<gene>
    <name evidence="7" type="ORF">GIB67_017872</name>
</gene>
<dbReference type="GO" id="GO:0005652">
    <property type="term" value="C:nuclear lamina"/>
    <property type="evidence" value="ECO:0007669"/>
    <property type="project" value="UniProtKB-SubCell"/>
</dbReference>
<protein>
    <recommendedName>
        <fullName evidence="9">Nuclear matrix constituent protein 1-like protein</fullName>
    </recommendedName>
</protein>
<keyword evidence="1 5" id="KW-0175">Coiled coil</keyword>
<evidence type="ECO:0008006" key="9">
    <source>
        <dbReference type="Google" id="ProtNLM"/>
    </source>
</evidence>
<dbReference type="PANTHER" id="PTHR31908:SF2">
    <property type="entry name" value="PROTEIN CROWDED NUCLEI 4"/>
    <property type="match status" value="1"/>
</dbReference>
<dbReference type="InterPro" id="IPR040418">
    <property type="entry name" value="CRWN"/>
</dbReference>
<dbReference type="EMBL" id="JACGCM010001420">
    <property type="protein sequence ID" value="KAF6155517.1"/>
    <property type="molecule type" value="Genomic_DNA"/>
</dbReference>
<keyword evidence="2" id="KW-0539">Nucleus</keyword>
<evidence type="ECO:0000256" key="4">
    <source>
        <dbReference type="ARBA" id="ARBA00024208"/>
    </source>
</evidence>
<keyword evidence="8" id="KW-1185">Reference proteome</keyword>
<comment type="caution">
    <text evidence="7">The sequence shown here is derived from an EMBL/GenBank/DDBJ whole genome shotgun (WGS) entry which is preliminary data.</text>
</comment>
<feature type="coiled-coil region" evidence="5">
    <location>
        <begin position="667"/>
        <end position="736"/>
    </location>
</feature>